<organism evidence="2 3">
    <name type="scientific">Plasticicumulans lactativorans</name>
    <dbReference type="NCBI Taxonomy" id="1133106"/>
    <lineage>
        <taxon>Bacteria</taxon>
        <taxon>Pseudomonadati</taxon>
        <taxon>Pseudomonadota</taxon>
        <taxon>Gammaproteobacteria</taxon>
        <taxon>Candidatus Competibacteraceae</taxon>
        <taxon>Plasticicumulans</taxon>
    </lineage>
</organism>
<dbReference type="AlphaFoldDB" id="A0A4R2L2Y4"/>
<proteinExistence type="predicted"/>
<gene>
    <name evidence="2" type="ORF">EV699_12313</name>
</gene>
<dbReference type="PANTHER" id="PTHR35813:SF1">
    <property type="entry name" value="INNER MEMBRANE PROTEIN YBAN"/>
    <property type="match status" value="1"/>
</dbReference>
<keyword evidence="1" id="KW-0812">Transmembrane</keyword>
<dbReference type="OrthoDB" id="9816293at2"/>
<dbReference type="InterPro" id="IPR007401">
    <property type="entry name" value="DUF454"/>
</dbReference>
<sequence length="133" mass="14216">MDTAVRIRPAGSRPLRMALSAAGATCFALGALGLAVPLLPTTVFWIAAAWCFAKSSPRLAQRLLTHPRYGRTLADWLGHGVLDARAKRYASLGILASLTLTLPVTPLPLAVLLACGATTLLVYLLTRPERRRG</sequence>
<keyword evidence="1" id="KW-0472">Membrane</keyword>
<keyword evidence="3" id="KW-1185">Reference proteome</keyword>
<dbReference type="Pfam" id="PF04304">
    <property type="entry name" value="DUF454"/>
    <property type="match status" value="1"/>
</dbReference>
<dbReference type="PANTHER" id="PTHR35813">
    <property type="entry name" value="INNER MEMBRANE PROTEIN YBAN"/>
    <property type="match status" value="1"/>
</dbReference>
<protein>
    <recommendedName>
        <fullName evidence="4">Inner membrane protein</fullName>
    </recommendedName>
</protein>
<dbReference type="RefSeq" id="WP_132545119.1">
    <property type="nucleotide sequence ID" value="NZ_SLWY01000023.1"/>
</dbReference>
<evidence type="ECO:0008006" key="4">
    <source>
        <dbReference type="Google" id="ProtNLM"/>
    </source>
</evidence>
<evidence type="ECO:0000256" key="1">
    <source>
        <dbReference type="SAM" id="Phobius"/>
    </source>
</evidence>
<name>A0A4R2L2Y4_9GAMM</name>
<feature type="transmembrane region" description="Helical" evidence="1">
    <location>
        <begin position="107"/>
        <end position="126"/>
    </location>
</feature>
<accession>A0A4R2L2Y4</accession>
<reference evidence="2 3" key="1">
    <citation type="submission" date="2019-03" db="EMBL/GenBank/DDBJ databases">
        <title>Genomic Encyclopedia of Type Strains, Phase IV (KMG-IV): sequencing the most valuable type-strain genomes for metagenomic binning, comparative biology and taxonomic classification.</title>
        <authorList>
            <person name="Goeker M."/>
        </authorList>
    </citation>
    <scope>NUCLEOTIDE SEQUENCE [LARGE SCALE GENOMIC DNA]</scope>
    <source>
        <strain evidence="2 3">DSM 25287</strain>
    </source>
</reference>
<dbReference type="EMBL" id="SLWY01000023">
    <property type="protein sequence ID" value="TCO78136.1"/>
    <property type="molecule type" value="Genomic_DNA"/>
</dbReference>
<comment type="caution">
    <text evidence="2">The sequence shown here is derived from an EMBL/GenBank/DDBJ whole genome shotgun (WGS) entry which is preliminary data.</text>
</comment>
<evidence type="ECO:0000313" key="3">
    <source>
        <dbReference type="Proteomes" id="UP000295765"/>
    </source>
</evidence>
<evidence type="ECO:0000313" key="2">
    <source>
        <dbReference type="EMBL" id="TCO78136.1"/>
    </source>
</evidence>
<dbReference type="GO" id="GO:0005886">
    <property type="term" value="C:plasma membrane"/>
    <property type="evidence" value="ECO:0007669"/>
    <property type="project" value="TreeGrafter"/>
</dbReference>
<dbReference type="Proteomes" id="UP000295765">
    <property type="component" value="Unassembled WGS sequence"/>
</dbReference>
<keyword evidence="1" id="KW-1133">Transmembrane helix</keyword>